<dbReference type="EMBL" id="CP048409">
    <property type="protein sequence ID" value="QIA06385.1"/>
    <property type="molecule type" value="Genomic_DNA"/>
</dbReference>
<evidence type="ECO:0000313" key="2">
    <source>
        <dbReference type="Proteomes" id="UP000474630"/>
    </source>
</evidence>
<gene>
    <name evidence="1" type="ORF">G0Q07_00950</name>
</gene>
<dbReference type="Proteomes" id="UP000474630">
    <property type="component" value="Chromosome"/>
</dbReference>
<dbReference type="KEGG" id="drc:G0Q07_00950"/>
<proteinExistence type="predicted"/>
<accession>A0A6C0R9L8</accession>
<dbReference type="AlphaFoldDB" id="A0A6C0R9L8"/>
<keyword evidence="2" id="KW-1185">Reference proteome</keyword>
<evidence type="ECO:0000313" key="1">
    <source>
        <dbReference type="EMBL" id="QIA06385.1"/>
    </source>
</evidence>
<protein>
    <submittedName>
        <fullName evidence="1">Uncharacterized protein</fullName>
    </submittedName>
</protein>
<dbReference type="RefSeq" id="WP_163344318.1">
    <property type="nucleotide sequence ID" value="NZ_CP048409.1"/>
</dbReference>
<organism evidence="1 2">
    <name type="scientific">Draconibacterium halophilum</name>
    <dbReference type="NCBI Taxonomy" id="2706887"/>
    <lineage>
        <taxon>Bacteria</taxon>
        <taxon>Pseudomonadati</taxon>
        <taxon>Bacteroidota</taxon>
        <taxon>Bacteroidia</taxon>
        <taxon>Marinilabiliales</taxon>
        <taxon>Prolixibacteraceae</taxon>
        <taxon>Draconibacterium</taxon>
    </lineage>
</organism>
<sequence length="117" mass="13176">MIYSFAYAYADSHRDELSKLSSADEFENYMDKYNAFNEFVAYAKEKGVEKDAEGLKASGRVISTQIKAYVARNIMGEEGFYPIIKQIDKTLLRAIEVSQQNLMVENVVATDSVVGIN</sequence>
<name>A0A6C0R9L8_9BACT</name>
<reference evidence="1 2" key="1">
    <citation type="submission" date="2020-02" db="EMBL/GenBank/DDBJ databases">
        <title>Genome sequencing for Draconibacterium sp. strain M1.</title>
        <authorList>
            <person name="Park S.-J."/>
        </authorList>
    </citation>
    <scope>NUCLEOTIDE SEQUENCE [LARGE SCALE GENOMIC DNA]</scope>
    <source>
        <strain evidence="1 2">M1</strain>
    </source>
</reference>